<keyword evidence="5 6" id="KW-0040">ANK repeat</keyword>
<dbReference type="EMBL" id="JAVRJZ010000013">
    <property type="protein sequence ID" value="KAK2714843.1"/>
    <property type="molecule type" value="Genomic_DNA"/>
</dbReference>
<dbReference type="PROSITE" id="PS50297">
    <property type="entry name" value="ANK_REP_REGION"/>
    <property type="match status" value="6"/>
</dbReference>
<feature type="repeat" description="ANK" evidence="6">
    <location>
        <begin position="196"/>
        <end position="228"/>
    </location>
</feature>
<evidence type="ECO:0000256" key="7">
    <source>
        <dbReference type="PROSITE-ProRule" id="PRU00175"/>
    </source>
</evidence>
<evidence type="ECO:0000259" key="10">
    <source>
        <dbReference type="PROSITE" id="PS50089"/>
    </source>
</evidence>
<keyword evidence="12" id="KW-1185">Reference proteome</keyword>
<evidence type="ECO:0000256" key="9">
    <source>
        <dbReference type="SAM" id="MobiDB-lite"/>
    </source>
</evidence>
<feature type="region of interest" description="Disordered" evidence="9">
    <location>
        <begin position="289"/>
        <end position="321"/>
    </location>
</feature>
<evidence type="ECO:0000313" key="12">
    <source>
        <dbReference type="Proteomes" id="UP001187531"/>
    </source>
</evidence>
<dbReference type="Proteomes" id="UP001187531">
    <property type="component" value="Unassembled WGS sequence"/>
</dbReference>
<dbReference type="PANTHER" id="PTHR24171">
    <property type="entry name" value="ANKYRIN REPEAT DOMAIN-CONTAINING PROTEIN 39-RELATED"/>
    <property type="match status" value="1"/>
</dbReference>
<evidence type="ECO:0000256" key="3">
    <source>
        <dbReference type="ARBA" id="ARBA00022771"/>
    </source>
</evidence>
<evidence type="ECO:0000256" key="5">
    <source>
        <dbReference type="ARBA" id="ARBA00023043"/>
    </source>
</evidence>
<feature type="repeat" description="ANK" evidence="6">
    <location>
        <begin position="130"/>
        <end position="162"/>
    </location>
</feature>
<dbReference type="PROSITE" id="PS50088">
    <property type="entry name" value="ANK_REPEAT"/>
    <property type="match status" value="6"/>
</dbReference>
<dbReference type="InterPro" id="IPR017907">
    <property type="entry name" value="Znf_RING_CS"/>
</dbReference>
<dbReference type="SMART" id="SM00248">
    <property type="entry name" value="ANK"/>
    <property type="match status" value="6"/>
</dbReference>
<keyword evidence="1" id="KW-0479">Metal-binding</keyword>
<dbReference type="Pfam" id="PF12796">
    <property type="entry name" value="Ank_2"/>
    <property type="match status" value="3"/>
</dbReference>
<dbReference type="Pfam" id="PF13923">
    <property type="entry name" value="zf-C3HC4_2"/>
    <property type="match status" value="1"/>
</dbReference>
<dbReference type="SUPFAM" id="SSF48403">
    <property type="entry name" value="Ankyrin repeat"/>
    <property type="match status" value="1"/>
</dbReference>
<evidence type="ECO:0000256" key="2">
    <source>
        <dbReference type="ARBA" id="ARBA00022737"/>
    </source>
</evidence>
<dbReference type="AlphaFoldDB" id="A0AA88HTE3"/>
<sequence>MERSFFCPICLNELKDPLQTSECKHIFCGYCIKKWLQVNTSCPMDRNAVFIKDLSPTYSYSDERPTSPIIENLLEYNRIYFHPNRIWNRDFSSGKPGKCTALHCAARKGNFEICKLLVSKVATVDVLDSDNRTALYDAVIKNQLHVIEYLLEKGANPNSKDHKCNTVLHIAASKGNLDICKLLVSKGATVDALNSYNRTALFNATKKDQIRVIEYLLEKGADPNSKGHKCNTVLHIAASKGNLDICKLLVSKGATVDALNSYNRTALFYAAKKNQIRVIEYLLEKGAKRNSKETDNGPTKIHNIIKEGKNDRKKRRGVDKTEHSFRKLLQRYQKLKSEKRKLSDTLRNSTAKQQKQKVEIAQLKLYQSDLKEELEDLKEKLDLKGSKIPFSKSPEIVTLNQELSAFKALSIVFKKELVRLDEQNKILKADLTTINNKYRCADYGVQALRDLSEKMEEMKEDLTKTRHNLKLMTLKWDMDIAEIWDNKNHQNIHSEESLTRQESVVSTESGFFGTSSSSSE</sequence>
<dbReference type="Gene3D" id="3.30.40.10">
    <property type="entry name" value="Zinc/RING finger domain, C3HC4 (zinc finger)"/>
    <property type="match status" value="1"/>
</dbReference>
<gene>
    <name evidence="11" type="ORF">QYM36_009147</name>
</gene>
<feature type="repeat" description="ANK" evidence="6">
    <location>
        <begin position="97"/>
        <end position="129"/>
    </location>
</feature>
<evidence type="ECO:0000256" key="1">
    <source>
        <dbReference type="ARBA" id="ARBA00022723"/>
    </source>
</evidence>
<dbReference type="GO" id="GO:0008270">
    <property type="term" value="F:zinc ion binding"/>
    <property type="evidence" value="ECO:0007669"/>
    <property type="project" value="UniProtKB-KW"/>
</dbReference>
<feature type="domain" description="RING-type" evidence="10">
    <location>
        <begin position="7"/>
        <end position="46"/>
    </location>
</feature>
<dbReference type="InterPro" id="IPR002110">
    <property type="entry name" value="Ankyrin_rpt"/>
</dbReference>
<feature type="coiled-coil region" evidence="8">
    <location>
        <begin position="417"/>
        <end position="475"/>
    </location>
</feature>
<dbReference type="Gene3D" id="1.25.40.20">
    <property type="entry name" value="Ankyrin repeat-containing domain"/>
    <property type="match status" value="2"/>
</dbReference>
<feature type="non-terminal residue" evidence="11">
    <location>
        <position position="1"/>
    </location>
</feature>
<evidence type="ECO:0000256" key="4">
    <source>
        <dbReference type="ARBA" id="ARBA00022833"/>
    </source>
</evidence>
<dbReference type="SMART" id="SM00184">
    <property type="entry name" value="RING"/>
    <property type="match status" value="1"/>
</dbReference>
<proteinExistence type="predicted"/>
<dbReference type="InterPro" id="IPR013083">
    <property type="entry name" value="Znf_RING/FYVE/PHD"/>
</dbReference>
<reference evidence="11" key="1">
    <citation type="submission" date="2023-07" db="EMBL/GenBank/DDBJ databases">
        <title>Chromosome-level genome assembly of Artemia franciscana.</title>
        <authorList>
            <person name="Jo E."/>
        </authorList>
    </citation>
    <scope>NUCLEOTIDE SEQUENCE</scope>
    <source>
        <tissue evidence="11">Whole body</tissue>
    </source>
</reference>
<dbReference type="InterPro" id="IPR036770">
    <property type="entry name" value="Ankyrin_rpt-contain_sf"/>
</dbReference>
<dbReference type="PROSITE" id="PS00518">
    <property type="entry name" value="ZF_RING_1"/>
    <property type="match status" value="1"/>
</dbReference>
<feature type="repeat" description="ANK" evidence="6">
    <location>
        <begin position="229"/>
        <end position="261"/>
    </location>
</feature>
<comment type="caution">
    <text evidence="11">The sequence shown here is derived from an EMBL/GenBank/DDBJ whole genome shotgun (WGS) entry which is preliminary data.</text>
</comment>
<evidence type="ECO:0000256" key="8">
    <source>
        <dbReference type="SAM" id="Coils"/>
    </source>
</evidence>
<dbReference type="SUPFAM" id="SSF57850">
    <property type="entry name" value="RING/U-box"/>
    <property type="match status" value="1"/>
</dbReference>
<name>A0AA88HTE3_ARTSF</name>
<evidence type="ECO:0000256" key="6">
    <source>
        <dbReference type="PROSITE-ProRule" id="PRU00023"/>
    </source>
</evidence>
<dbReference type="PRINTS" id="PR01415">
    <property type="entry name" value="ANKYRIN"/>
</dbReference>
<feature type="repeat" description="ANK" evidence="6">
    <location>
        <begin position="163"/>
        <end position="195"/>
    </location>
</feature>
<accession>A0AA88HTE3</accession>
<protein>
    <recommendedName>
        <fullName evidence="10">RING-type domain-containing protein</fullName>
    </recommendedName>
</protein>
<dbReference type="PROSITE" id="PS50089">
    <property type="entry name" value="ZF_RING_2"/>
    <property type="match status" value="1"/>
</dbReference>
<dbReference type="InterPro" id="IPR001841">
    <property type="entry name" value="Znf_RING"/>
</dbReference>
<feature type="repeat" description="ANK" evidence="6">
    <location>
        <begin position="262"/>
        <end position="294"/>
    </location>
</feature>
<evidence type="ECO:0000313" key="11">
    <source>
        <dbReference type="EMBL" id="KAK2714843.1"/>
    </source>
</evidence>
<keyword evidence="2" id="KW-0677">Repeat</keyword>
<keyword evidence="4" id="KW-0862">Zinc</keyword>
<keyword evidence="8" id="KW-0175">Coiled coil</keyword>
<organism evidence="11 12">
    <name type="scientific">Artemia franciscana</name>
    <name type="common">Brine shrimp</name>
    <name type="synonym">Artemia sanfranciscana</name>
    <dbReference type="NCBI Taxonomy" id="6661"/>
    <lineage>
        <taxon>Eukaryota</taxon>
        <taxon>Metazoa</taxon>
        <taxon>Ecdysozoa</taxon>
        <taxon>Arthropoda</taxon>
        <taxon>Crustacea</taxon>
        <taxon>Branchiopoda</taxon>
        <taxon>Anostraca</taxon>
        <taxon>Artemiidae</taxon>
        <taxon>Artemia</taxon>
    </lineage>
</organism>
<keyword evidence="3 7" id="KW-0863">Zinc-finger</keyword>